<dbReference type="OrthoDB" id="271595at2759"/>
<dbReference type="EMBL" id="JAADJG010000309">
    <property type="protein sequence ID" value="KAF4448977.1"/>
    <property type="molecule type" value="Genomic_DNA"/>
</dbReference>
<organism evidence="2 3">
    <name type="scientific">Fusarium austroafricanum</name>
    <dbReference type="NCBI Taxonomy" id="2364996"/>
    <lineage>
        <taxon>Eukaryota</taxon>
        <taxon>Fungi</taxon>
        <taxon>Dikarya</taxon>
        <taxon>Ascomycota</taxon>
        <taxon>Pezizomycotina</taxon>
        <taxon>Sordariomycetes</taxon>
        <taxon>Hypocreomycetidae</taxon>
        <taxon>Hypocreales</taxon>
        <taxon>Nectriaceae</taxon>
        <taxon>Fusarium</taxon>
        <taxon>Fusarium concolor species complex</taxon>
    </lineage>
</organism>
<dbReference type="InterPro" id="IPR050797">
    <property type="entry name" value="Carb_Metab_Trans_Reg"/>
</dbReference>
<keyword evidence="3" id="KW-1185">Reference proteome</keyword>
<comment type="caution">
    <text evidence="2">The sequence shown here is derived from an EMBL/GenBank/DDBJ whole genome shotgun (WGS) entry which is preliminary data.</text>
</comment>
<gene>
    <name evidence="2" type="ORF">F53441_7627</name>
</gene>
<reference evidence="2" key="1">
    <citation type="submission" date="2020-01" db="EMBL/GenBank/DDBJ databases">
        <title>Identification and distribution of gene clusters putatively required for synthesis of sphingolipid metabolism inhibitors in phylogenetically diverse species of the filamentous fungus Fusarium.</title>
        <authorList>
            <person name="Kim H.-S."/>
            <person name="Busman M."/>
            <person name="Brown D.W."/>
            <person name="Divon H."/>
            <person name="Uhlig S."/>
            <person name="Proctor R.H."/>
        </authorList>
    </citation>
    <scope>NUCLEOTIDE SEQUENCE</scope>
    <source>
        <strain evidence="2">NRRL 53441</strain>
    </source>
</reference>
<dbReference type="PANTHER" id="PTHR31668">
    <property type="entry name" value="GLUCOSE TRANSPORT TRANSCRIPTION REGULATOR RGT1-RELATED-RELATED"/>
    <property type="match status" value="1"/>
</dbReference>
<accession>A0A8H4KEK1</accession>
<evidence type="ECO:0000313" key="2">
    <source>
        <dbReference type="EMBL" id="KAF4448977.1"/>
    </source>
</evidence>
<dbReference type="AlphaFoldDB" id="A0A8H4KEK1"/>
<protein>
    <submittedName>
        <fullName evidence="2">Transcription activator amyR</fullName>
    </submittedName>
</protein>
<name>A0A8H4KEK1_9HYPO</name>
<keyword evidence="1" id="KW-0539">Nucleus</keyword>
<dbReference type="Proteomes" id="UP000605986">
    <property type="component" value="Unassembled WGS sequence"/>
</dbReference>
<sequence>MLQALHLDEEATYTDSSDSLFTTYAQRMFWVLFITERAYALQRNRPIRLQDTLKLPVIEPLSSDAEILLGFLDLISLFRPFNQDFISQWNLPTASTSTDFENLSKLQCLLKYALPNLSNHSQVQQADLLISRQWLKVVVWKLCASKRLLSGANSEDVMSLHYPASIAHDIVLVSQLVPTQAFEANGIGIVEKVFDVGCSLADLLSLVPLGSQGSTMDIGAIDTLMETVSNKTATVSKLWQVFSTIVIFDVNTTIRVNLWQFLVFQSRWPDKMPMNFSISAFNNACTVAFNGMFDRNRFNRDKCVVGEWRDTR</sequence>
<proteinExistence type="predicted"/>
<dbReference type="PANTHER" id="PTHR31668:SF20">
    <property type="entry name" value="ZN(II)2CYS6 TRANSCRIPTION FACTOR (EUROFUNG)"/>
    <property type="match status" value="1"/>
</dbReference>
<evidence type="ECO:0000313" key="3">
    <source>
        <dbReference type="Proteomes" id="UP000605986"/>
    </source>
</evidence>
<evidence type="ECO:0000256" key="1">
    <source>
        <dbReference type="ARBA" id="ARBA00023242"/>
    </source>
</evidence>